<dbReference type="RefSeq" id="WP_004934404.1">
    <property type="nucleotide sequence ID" value="NZ_BBNM01000002.1"/>
</dbReference>
<accession>A0A1P8EK42</accession>
<dbReference type="EMBL" id="CP134206">
    <property type="protein sequence ID" value="WND06709.1"/>
    <property type="molecule type" value="Genomic_DNA"/>
</dbReference>
<organism evidence="1 3">
    <name type="scientific">Acinetobacter soli</name>
    <dbReference type="NCBI Taxonomy" id="487316"/>
    <lineage>
        <taxon>Bacteria</taxon>
        <taxon>Pseudomonadati</taxon>
        <taxon>Pseudomonadota</taxon>
        <taxon>Gammaproteobacteria</taxon>
        <taxon>Moraxellales</taxon>
        <taxon>Moraxellaceae</taxon>
        <taxon>Acinetobacter</taxon>
    </lineage>
</organism>
<dbReference type="PROSITE" id="PS51257">
    <property type="entry name" value="PROKAR_LIPOPROTEIN"/>
    <property type="match status" value="1"/>
</dbReference>
<protein>
    <submittedName>
        <fullName evidence="1">Uncharacterized protein</fullName>
    </submittedName>
</protein>
<dbReference type="eggNOG" id="ENOG5031RHR">
    <property type="taxonomic scope" value="Bacteria"/>
</dbReference>
<dbReference type="GeneID" id="67513003"/>
<evidence type="ECO:0000313" key="3">
    <source>
        <dbReference type="Proteomes" id="UP000185674"/>
    </source>
</evidence>
<reference evidence="1 3" key="1">
    <citation type="submission" date="2016-08" db="EMBL/GenBank/DDBJ databases">
        <title>Complete genome sequence of Acinetobacter baylyi strain GFJ2.</title>
        <authorList>
            <person name="Tabata M."/>
            <person name="Kuboki S."/>
            <person name="Gibu N."/>
            <person name="Kinouchi Y."/>
            <person name="Vangnai A."/>
            <person name="Kasai D."/>
            <person name="Fukuda M."/>
        </authorList>
    </citation>
    <scope>NUCLEOTIDE SEQUENCE [LARGE SCALE GENOMIC DNA]</scope>
    <source>
        <strain evidence="1 3">GFJ2</strain>
    </source>
</reference>
<dbReference type="EMBL" id="CP016896">
    <property type="protein sequence ID" value="APV36590.1"/>
    <property type="molecule type" value="Genomic_DNA"/>
</dbReference>
<dbReference type="Proteomes" id="UP000185674">
    <property type="component" value="Chromosome"/>
</dbReference>
<dbReference type="KEGG" id="asol:BEN76_11410"/>
<dbReference type="STRING" id="487316.BEN76_11410"/>
<dbReference type="AlphaFoldDB" id="A0A1P8EK42"/>
<evidence type="ECO:0000313" key="1">
    <source>
        <dbReference type="EMBL" id="APV36590.1"/>
    </source>
</evidence>
<name>A0A1P8EK42_9GAMM</name>
<evidence type="ECO:0000313" key="2">
    <source>
        <dbReference type="EMBL" id="WND06709.1"/>
    </source>
</evidence>
<dbReference type="Proteomes" id="UP001256400">
    <property type="component" value="Chromosome"/>
</dbReference>
<sequence length="129" mass="14048">MNLKTLSLVGFTCLAITACSSNPPLPETTVGVIEEVKDIKAFPDTKHNKAKLIKLGNQCTIEFTGMMEAGKARENWTFSGNTLISATSIVIAKDGTSAAKTFDLYDKNVQANFLSLRDNFKKENVALCQ</sequence>
<gene>
    <name evidence="1" type="ORF">BEN76_11410</name>
    <name evidence="2" type="ORF">RHP80_06070</name>
</gene>
<proteinExistence type="predicted"/>
<reference evidence="2" key="2">
    <citation type="submission" date="2023-09" db="EMBL/GenBank/DDBJ databases">
        <title>Acinetobacter soli.</title>
        <authorList>
            <person name="Kim B."/>
            <person name="Kim D."/>
            <person name="Park D."/>
        </authorList>
    </citation>
    <scope>NUCLEOTIDE SEQUENCE</scope>
    <source>
        <strain evidence="2">2023.05</strain>
    </source>
</reference>